<protein>
    <recommendedName>
        <fullName evidence="7">PDZ domain-containing protein</fullName>
    </recommendedName>
</protein>
<feature type="region of interest" description="Disordered" evidence="5">
    <location>
        <begin position="211"/>
        <end position="246"/>
    </location>
</feature>
<dbReference type="PROSITE" id="PS50106">
    <property type="entry name" value="PDZ"/>
    <property type="match status" value="1"/>
</dbReference>
<evidence type="ECO:0000256" key="6">
    <source>
        <dbReference type="SAM" id="SignalP"/>
    </source>
</evidence>
<name>A0ABQ9JAT9_9CUCU</name>
<keyword evidence="2" id="KW-0132">Cell division</keyword>
<dbReference type="SUPFAM" id="SSF50156">
    <property type="entry name" value="PDZ domain-like"/>
    <property type="match status" value="1"/>
</dbReference>
<evidence type="ECO:0000256" key="3">
    <source>
        <dbReference type="ARBA" id="ARBA00022737"/>
    </source>
</evidence>
<evidence type="ECO:0000256" key="1">
    <source>
        <dbReference type="ARBA" id="ARBA00005358"/>
    </source>
</evidence>
<evidence type="ECO:0000313" key="8">
    <source>
        <dbReference type="EMBL" id="KAJ8975288.1"/>
    </source>
</evidence>
<dbReference type="InterPro" id="IPR021922">
    <property type="entry name" value="Par3/HAL_N"/>
</dbReference>
<feature type="chain" id="PRO_5046771903" description="PDZ domain-containing protein" evidence="6">
    <location>
        <begin position="27"/>
        <end position="351"/>
    </location>
</feature>
<sequence length="351" mass="38131">MCRCTTWFVWFYWISSFRAPIPGCRSTTCSPKGGGILDPDDRLSDVADDREQILASFEDGDGAHLHGGGDGASGSSVGTGSPDIFHDGDHKYGPNYPRTDIEVTGEQIASGVPILQVRRGSEPTLNQLPVGPPAPAEHTKRWSAAPLILEPPSSGYASPDWMEDSREDEEEHPGFRRVARDGSNRLSMQFLGADGAGYRWAEAAERAATARSHLTTSLPRESRRKEPLGQANNSNSPVPPSSDNGELIVIRNEPGPLGIHVIPDYDMLGRERGLLVKGIEPGGRIDRDGRLAIYDRVVEINGENLINMPFQRVQEIFKLSLTSPELRLKVIKASGLEGLKASTSDLSQLSG</sequence>
<feature type="signal peptide" evidence="6">
    <location>
        <begin position="1"/>
        <end position="26"/>
    </location>
</feature>
<feature type="region of interest" description="Disordered" evidence="5">
    <location>
        <begin position="149"/>
        <end position="180"/>
    </location>
</feature>
<feature type="compositionally biased region" description="Acidic residues" evidence="5">
    <location>
        <begin position="161"/>
        <end position="171"/>
    </location>
</feature>
<proteinExistence type="inferred from homology"/>
<evidence type="ECO:0000256" key="5">
    <source>
        <dbReference type="SAM" id="MobiDB-lite"/>
    </source>
</evidence>
<evidence type="ECO:0000313" key="9">
    <source>
        <dbReference type="Proteomes" id="UP001162164"/>
    </source>
</evidence>
<evidence type="ECO:0000256" key="4">
    <source>
        <dbReference type="ARBA" id="ARBA00023306"/>
    </source>
</evidence>
<dbReference type="InterPro" id="IPR052213">
    <property type="entry name" value="PAR3"/>
</dbReference>
<reference evidence="8" key="1">
    <citation type="journal article" date="2023" name="Insect Mol. Biol.">
        <title>Genome sequencing provides insights into the evolution of gene families encoding plant cell wall-degrading enzymes in longhorned beetles.</title>
        <authorList>
            <person name="Shin N.R."/>
            <person name="Okamura Y."/>
            <person name="Kirsch R."/>
            <person name="Pauchet Y."/>
        </authorList>
    </citation>
    <scope>NUCLEOTIDE SEQUENCE</scope>
    <source>
        <strain evidence="8">MMC_N1</strain>
    </source>
</reference>
<dbReference type="Gene3D" id="3.10.20.90">
    <property type="entry name" value="Phosphatidylinositol 3-kinase Catalytic Subunit, Chain A, domain 1"/>
    <property type="match status" value="1"/>
</dbReference>
<keyword evidence="6" id="KW-0732">Signal</keyword>
<comment type="caution">
    <text evidence="8">The sequence shown here is derived from an EMBL/GenBank/DDBJ whole genome shotgun (WGS) entry which is preliminary data.</text>
</comment>
<comment type="similarity">
    <text evidence="1">Belongs to the PAR3 family.</text>
</comment>
<evidence type="ECO:0000259" key="7">
    <source>
        <dbReference type="PROSITE" id="PS50106"/>
    </source>
</evidence>
<gene>
    <name evidence="8" type="ORF">NQ317_004424</name>
</gene>
<dbReference type="EMBL" id="JAPWTJ010000848">
    <property type="protein sequence ID" value="KAJ8975288.1"/>
    <property type="molecule type" value="Genomic_DNA"/>
</dbReference>
<organism evidence="8 9">
    <name type="scientific">Molorchus minor</name>
    <dbReference type="NCBI Taxonomy" id="1323400"/>
    <lineage>
        <taxon>Eukaryota</taxon>
        <taxon>Metazoa</taxon>
        <taxon>Ecdysozoa</taxon>
        <taxon>Arthropoda</taxon>
        <taxon>Hexapoda</taxon>
        <taxon>Insecta</taxon>
        <taxon>Pterygota</taxon>
        <taxon>Neoptera</taxon>
        <taxon>Endopterygota</taxon>
        <taxon>Coleoptera</taxon>
        <taxon>Polyphaga</taxon>
        <taxon>Cucujiformia</taxon>
        <taxon>Chrysomeloidea</taxon>
        <taxon>Cerambycidae</taxon>
        <taxon>Lamiinae</taxon>
        <taxon>Monochamini</taxon>
        <taxon>Molorchus</taxon>
    </lineage>
</organism>
<keyword evidence="9" id="KW-1185">Reference proteome</keyword>
<dbReference type="Pfam" id="PF12053">
    <property type="entry name" value="Par3_HAL_N_term"/>
    <property type="match status" value="1"/>
</dbReference>
<dbReference type="SMART" id="SM00228">
    <property type="entry name" value="PDZ"/>
    <property type="match status" value="1"/>
</dbReference>
<dbReference type="PANTHER" id="PTHR16484:SF17">
    <property type="entry name" value="BAZOOKA, ISOFORM B"/>
    <property type="match status" value="1"/>
</dbReference>
<keyword evidence="3" id="KW-0677">Repeat</keyword>
<evidence type="ECO:0000256" key="2">
    <source>
        <dbReference type="ARBA" id="ARBA00022618"/>
    </source>
</evidence>
<keyword evidence="4" id="KW-0131">Cell cycle</keyword>
<feature type="compositionally biased region" description="Low complexity" evidence="5">
    <location>
        <begin position="232"/>
        <end position="244"/>
    </location>
</feature>
<feature type="domain" description="PDZ" evidence="7">
    <location>
        <begin position="246"/>
        <end position="318"/>
    </location>
</feature>
<dbReference type="PANTHER" id="PTHR16484">
    <property type="entry name" value="PARTITIONING DEFECTIVE 3 RELATED"/>
    <property type="match status" value="1"/>
</dbReference>
<dbReference type="Pfam" id="PF00595">
    <property type="entry name" value="PDZ"/>
    <property type="match status" value="1"/>
</dbReference>
<feature type="region of interest" description="Disordered" evidence="5">
    <location>
        <begin position="59"/>
        <end position="90"/>
    </location>
</feature>
<dbReference type="InterPro" id="IPR001478">
    <property type="entry name" value="PDZ"/>
</dbReference>
<dbReference type="Gene3D" id="2.30.42.10">
    <property type="match status" value="1"/>
</dbReference>
<dbReference type="InterPro" id="IPR036034">
    <property type="entry name" value="PDZ_sf"/>
</dbReference>
<dbReference type="Proteomes" id="UP001162164">
    <property type="component" value="Unassembled WGS sequence"/>
</dbReference>
<accession>A0ABQ9JAT9</accession>